<name>A0A9W9PBH2_PENCI</name>
<dbReference type="PANTHER" id="PTHR33112">
    <property type="entry name" value="DOMAIN PROTEIN, PUTATIVE-RELATED"/>
    <property type="match status" value="1"/>
</dbReference>
<dbReference type="RefSeq" id="XP_056504431.1">
    <property type="nucleotide sequence ID" value="XM_056641937.1"/>
</dbReference>
<dbReference type="Pfam" id="PF06985">
    <property type="entry name" value="HET"/>
    <property type="match status" value="1"/>
</dbReference>
<evidence type="ECO:0000256" key="2">
    <source>
        <dbReference type="ARBA" id="ARBA00022771"/>
    </source>
</evidence>
<reference evidence="5" key="2">
    <citation type="journal article" date="2023" name="IMA Fungus">
        <title>Comparative genomic study of the Penicillium genus elucidates a diverse pangenome and 15 lateral gene transfer events.</title>
        <authorList>
            <person name="Petersen C."/>
            <person name="Sorensen T."/>
            <person name="Nielsen M.R."/>
            <person name="Sondergaard T.E."/>
            <person name="Sorensen J.L."/>
            <person name="Fitzpatrick D.A."/>
            <person name="Frisvad J.C."/>
            <person name="Nielsen K.L."/>
        </authorList>
    </citation>
    <scope>NUCLEOTIDE SEQUENCE</scope>
    <source>
        <strain evidence="5">IBT 23319</strain>
    </source>
</reference>
<sequence>MTTSGVHGILHTRGARMSPLIIPTTEHPNPSAALCFVSPPLPNDVSALQFHIVSHDQGWCEDSQGGSWSWFEVSIFRPFQPELNPTFPDVNDRVLLESHPEDFGTMIQELGFYFADIPRENSEPGNIVLPPATSLFLISNTVNPEWEHHLVTWTLGQESGAGSQFLSLLEEGDRVAVWARAQFPGWMNFVREVELFIPASNKAIVESQQAEKLDEQHCPIPQLLHRRNHTAQLSATANSKGKEKLENAERRIQNPVIILSSNSGGTPEDQTPTHPVIHHGIFCDGPSCMKYPEPRPIEGARYKCMKCMDKDFCLDCVLDEANPHEKMHPLMKCTTPDELPNLEGNLKGKKRTAPREINHITKPHELHSIRVQCTNQITQTIIKDVLARKQDQVNSAQDPAVQEMVRDLKELTTKAGRMDWVALQTSLQASDKHDKQPLSDEEMDRISLSFVLGDSPTPDHPSSPKATLEEHKAWSGYKHHQFIQRWGLLSEDEGLDEEWWIEDPVILDENDPSYLCEMCRHINFNVLLTQRGLPGNQEPGPTRIGLYSLAHVLRNHPCAFCLLIRRSLSEKGFPGDSCPDDFEGQTIMLTVLDGGKYALQLEVSLSLSISQAPHDSVTPIVIQWLGETSEQPLRGLPVRPDMANLTRLKSWMDMCDSLESTSGGKSSADITAKEPISLRFIDLNENRIVTRDATCRYACLSYVWGGVSQTQYTSSTKATLEAKDGLLDHSLNLPQTIRDTMKVARDIGLCYLWIDALCIMQDSTEDEAKNVTMMDEIYGGAALTIVASTNVNPHCGLPGVSTTPRSKIQITQTVQGMCLSTAFHDLRRRLDDIENSIWNTRAWTYQERHLSSRSVYFTDSEMVFICPFATFFEDTIPAMDLDYKPSPVNEGFNSYPRGVEMQIWRDPTQHIFPNKSFQTDDQTTTMVAVRQNQDRGGNEPCSDPSPIYRITRLPGPHLSGRLRGDARGLTIWDVYVNAVKNYTQRNMAFDADAVNAFLGLENFIAKGVNTKFWFGIPEFAFDRALLWYPRETVKRRKQGDRALFPSWSWSAWKGSISYKCKGWHNAQYHGPASVIDWYCNMTVDSFVERYPVDSQSGQPMREFIEERNPEHLLSALDSREIMKIVTPNDGWVAQMDEESNQHYYTHEKYPGICFSYPVNLPGEEIVERPDPNGILYFKSSTVRTRLCDMSISKFTAEPPKDDFIQIGTKDEKRSANYRAPWQRILYHQGYRCGFLVLNIPFEELESTSEDQYYLAAISRECLPEIPNPGLKGEMYKALDPRQAQHFLHEMRHDEKMETPYSGPNPEALPDTTPMAENGDPFWDLGRFSMSMTHPVYNVLFLKKDGKFSERVGVGKMHFHAFLLANPSDTLVLLR</sequence>
<evidence type="ECO:0000256" key="1">
    <source>
        <dbReference type="ARBA" id="ARBA00022723"/>
    </source>
</evidence>
<dbReference type="Proteomes" id="UP001147733">
    <property type="component" value="Unassembled WGS sequence"/>
</dbReference>
<gene>
    <name evidence="5" type="ORF">N7469_003017</name>
</gene>
<dbReference type="EMBL" id="JAPQKT010000002">
    <property type="protein sequence ID" value="KAJ5241426.1"/>
    <property type="molecule type" value="Genomic_DNA"/>
</dbReference>
<keyword evidence="6" id="KW-1185">Reference proteome</keyword>
<keyword evidence="1" id="KW-0479">Metal-binding</keyword>
<dbReference type="GeneID" id="81381104"/>
<dbReference type="SUPFAM" id="SSF57850">
    <property type="entry name" value="RING/U-box"/>
    <property type="match status" value="1"/>
</dbReference>
<dbReference type="InterPro" id="IPR010730">
    <property type="entry name" value="HET"/>
</dbReference>
<dbReference type="GO" id="GO:0008270">
    <property type="term" value="F:zinc ion binding"/>
    <property type="evidence" value="ECO:0007669"/>
    <property type="project" value="UniProtKB-KW"/>
</dbReference>
<feature type="domain" description="Heterokaryon incompatibility" evidence="4">
    <location>
        <begin position="697"/>
        <end position="847"/>
    </location>
</feature>
<keyword evidence="2" id="KW-0863">Zinc-finger</keyword>
<dbReference type="Gene3D" id="3.30.60.90">
    <property type="match status" value="1"/>
</dbReference>
<evidence type="ECO:0000259" key="4">
    <source>
        <dbReference type="Pfam" id="PF06985"/>
    </source>
</evidence>
<reference evidence="5" key="1">
    <citation type="submission" date="2022-11" db="EMBL/GenBank/DDBJ databases">
        <authorList>
            <person name="Petersen C."/>
        </authorList>
    </citation>
    <scope>NUCLEOTIDE SEQUENCE</scope>
    <source>
        <strain evidence="5">IBT 23319</strain>
    </source>
</reference>
<accession>A0A9W9PBH2</accession>
<comment type="caution">
    <text evidence="5">The sequence shown here is derived from an EMBL/GenBank/DDBJ whole genome shotgun (WGS) entry which is preliminary data.</text>
</comment>
<evidence type="ECO:0000313" key="5">
    <source>
        <dbReference type="EMBL" id="KAJ5241426.1"/>
    </source>
</evidence>
<evidence type="ECO:0000313" key="6">
    <source>
        <dbReference type="Proteomes" id="UP001147733"/>
    </source>
</evidence>
<dbReference type="InterPro" id="IPR043145">
    <property type="entry name" value="Znf_ZZ_sf"/>
</dbReference>
<proteinExistence type="predicted"/>
<dbReference type="PANTHER" id="PTHR33112:SF12">
    <property type="entry name" value="HETEROKARYON INCOMPATIBILITY DOMAIN-CONTAINING PROTEIN"/>
    <property type="match status" value="1"/>
</dbReference>
<keyword evidence="3" id="KW-0862">Zinc</keyword>
<protein>
    <submittedName>
        <fullName evidence="5">HET-domain-containing protein</fullName>
    </submittedName>
</protein>
<evidence type="ECO:0000256" key="3">
    <source>
        <dbReference type="ARBA" id="ARBA00022833"/>
    </source>
</evidence>
<dbReference type="OrthoDB" id="2958217at2759"/>
<organism evidence="5 6">
    <name type="scientific">Penicillium citrinum</name>
    <dbReference type="NCBI Taxonomy" id="5077"/>
    <lineage>
        <taxon>Eukaryota</taxon>
        <taxon>Fungi</taxon>
        <taxon>Dikarya</taxon>
        <taxon>Ascomycota</taxon>
        <taxon>Pezizomycotina</taxon>
        <taxon>Eurotiomycetes</taxon>
        <taxon>Eurotiomycetidae</taxon>
        <taxon>Eurotiales</taxon>
        <taxon>Aspergillaceae</taxon>
        <taxon>Penicillium</taxon>
    </lineage>
</organism>